<comment type="caution">
    <text evidence="3">The sequence shown here is derived from an EMBL/GenBank/DDBJ whole genome shotgun (WGS) entry which is preliminary data.</text>
</comment>
<proteinExistence type="predicted"/>
<dbReference type="EMBL" id="JATAAI010000004">
    <property type="protein sequence ID" value="KAK1746032.1"/>
    <property type="molecule type" value="Genomic_DNA"/>
</dbReference>
<dbReference type="CDD" id="cd00130">
    <property type="entry name" value="PAS"/>
    <property type="match status" value="1"/>
</dbReference>
<dbReference type="InterPro" id="IPR035965">
    <property type="entry name" value="PAS-like_dom_sf"/>
</dbReference>
<feature type="region of interest" description="Disordered" evidence="1">
    <location>
        <begin position="1"/>
        <end position="82"/>
    </location>
</feature>
<protein>
    <recommendedName>
        <fullName evidence="2">PAS domain-containing protein</fullName>
    </recommendedName>
</protein>
<evidence type="ECO:0000259" key="2">
    <source>
        <dbReference type="PROSITE" id="PS50112"/>
    </source>
</evidence>
<evidence type="ECO:0000256" key="1">
    <source>
        <dbReference type="SAM" id="MobiDB-lite"/>
    </source>
</evidence>
<sequence>MTHSPGRGQGPSNARNRRPNALARFQLKSFRFNSSRSNSSNDGNNNNNRRRDSIGRRRGSTSIHDSGGGNTLPEEGSSLHHHFQTCTSLSRIREEFRATIEDESENKKLGFGLNCCARPEEGTGRYLAHSIGLNANLIASGGGGSIGIMAGGSTAIALSRVNNFVMEELLPAYPSSIIEEDDEGRIPFTEAIISWIEARRAVRKWKLETDLSREKVALVSRRLQQRMGGGHSIYMKHSEASSDSDSEDSLLTSMFMRSRETYEKLARKELKMIVDSATDAMFCIDERGKILLTNDAATKKFGYSIKELTGSNISILMNKHDRKLLDDSKITVGRDLLCLFLDGAVS</sequence>
<dbReference type="InterPro" id="IPR000014">
    <property type="entry name" value="PAS"/>
</dbReference>
<dbReference type="AlphaFoldDB" id="A0AAD8YIQ7"/>
<dbReference type="SMART" id="SM00091">
    <property type="entry name" value="PAS"/>
    <property type="match status" value="1"/>
</dbReference>
<dbReference type="Pfam" id="PF00989">
    <property type="entry name" value="PAS"/>
    <property type="match status" value="1"/>
</dbReference>
<dbReference type="InterPro" id="IPR013767">
    <property type="entry name" value="PAS_fold"/>
</dbReference>
<dbReference type="NCBIfam" id="TIGR00229">
    <property type="entry name" value="sensory_box"/>
    <property type="match status" value="1"/>
</dbReference>
<evidence type="ECO:0000313" key="3">
    <source>
        <dbReference type="EMBL" id="KAK1746032.1"/>
    </source>
</evidence>
<name>A0AAD8YIQ7_9STRA</name>
<dbReference type="Proteomes" id="UP001224775">
    <property type="component" value="Unassembled WGS sequence"/>
</dbReference>
<dbReference type="PROSITE" id="PS50112">
    <property type="entry name" value="PAS"/>
    <property type="match status" value="1"/>
</dbReference>
<reference evidence="3" key="1">
    <citation type="submission" date="2023-06" db="EMBL/GenBank/DDBJ databases">
        <title>Survivors Of The Sea: Transcriptome response of Skeletonema marinoi to long-term dormancy.</title>
        <authorList>
            <person name="Pinder M.I.M."/>
            <person name="Kourtchenko O."/>
            <person name="Robertson E.K."/>
            <person name="Larsson T."/>
            <person name="Maumus F."/>
            <person name="Osuna-Cruz C.M."/>
            <person name="Vancaester E."/>
            <person name="Stenow R."/>
            <person name="Vandepoele K."/>
            <person name="Ploug H."/>
            <person name="Bruchert V."/>
            <person name="Godhe A."/>
            <person name="Topel M."/>
        </authorList>
    </citation>
    <scope>NUCLEOTIDE SEQUENCE</scope>
    <source>
        <strain evidence="3">R05AC</strain>
    </source>
</reference>
<keyword evidence="4" id="KW-1185">Reference proteome</keyword>
<dbReference type="SUPFAM" id="SSF55785">
    <property type="entry name" value="PYP-like sensor domain (PAS domain)"/>
    <property type="match status" value="1"/>
</dbReference>
<gene>
    <name evidence="3" type="ORF">QTG54_002639</name>
</gene>
<accession>A0AAD8YIQ7</accession>
<evidence type="ECO:0000313" key="4">
    <source>
        <dbReference type="Proteomes" id="UP001224775"/>
    </source>
</evidence>
<feature type="compositionally biased region" description="Low complexity" evidence="1">
    <location>
        <begin position="19"/>
        <end position="47"/>
    </location>
</feature>
<dbReference type="Gene3D" id="3.30.450.20">
    <property type="entry name" value="PAS domain"/>
    <property type="match status" value="1"/>
</dbReference>
<organism evidence="3 4">
    <name type="scientific">Skeletonema marinoi</name>
    <dbReference type="NCBI Taxonomy" id="267567"/>
    <lineage>
        <taxon>Eukaryota</taxon>
        <taxon>Sar</taxon>
        <taxon>Stramenopiles</taxon>
        <taxon>Ochrophyta</taxon>
        <taxon>Bacillariophyta</taxon>
        <taxon>Coscinodiscophyceae</taxon>
        <taxon>Thalassiosirophycidae</taxon>
        <taxon>Thalassiosirales</taxon>
        <taxon>Skeletonemataceae</taxon>
        <taxon>Skeletonema</taxon>
        <taxon>Skeletonema marinoi-dohrnii complex</taxon>
    </lineage>
</organism>
<feature type="domain" description="PAS" evidence="2">
    <location>
        <begin position="266"/>
        <end position="325"/>
    </location>
</feature>
<dbReference type="GO" id="GO:0006355">
    <property type="term" value="P:regulation of DNA-templated transcription"/>
    <property type="evidence" value="ECO:0007669"/>
    <property type="project" value="InterPro"/>
</dbReference>